<sequence>MGGYEVDPQQLAASGKTVGAQGDALIGALNTLDSALVGSGLMCGTDAAGLQFFSDYRKSGQAVISAAESAVNAFRNVGYGVEVSARNYAVSDAASTVGGGRESIPVPAEPTKYTASGVAGQAGPEIPEPSLWSLVQPFVSQAWPNGNPDTMLAVAGAWRSLGTAISTAAGDAGSCLSSVSGHDIPELTHITGALNTLTDSTNTLAGKCSSLAEKLDSFAGEVQSAQDAIRDLLHRLSVSGIVSQIGRIFTGHNPIDDLKQIGHDISEILHTLSGELDTAASGFQILIDGMDGLVRKFEEWDRKEFTRFFGNDVGNALAGYVNAHTQIAEGVVKSGLEVGQSVPTMLAHPVETAKGIWEIDKNLAEFFNPVGVVLDPAGHKEAGDHLLETVKGVVDYKDWSSDRPLVGLGDNLGNIAQVLMPGVGEAKAGVTAGRAGEEGAQVARAEGAAARSGVEAFGKTGVDEIAGQAGKIGKDLDGLSAEPIETPKAPEPVGRPADSGPVPSSHSGDGAAAANNGAGKAPVDVGARPGGDIAPVPHAGASSPHGGEPPVGGHGAPAANGHNGSGSHTSPPVHVPAESTPVGSAAHSGVAQGEGSVSGVAGTGTHQASGFPHSQPNAAGHDTSTTHGHPSGTSDHDAPHNGEAPHSGDGQNGNGPNDKPNNPPHTGLHDPPLNQGIPGENLPDLDELNKEYRLPSGEVDPDRLGEWAEKVADEYPSLSKNGVEGLYDYTTENYDGMNPYLRDTDPLTPAQQQVLDAESIDRMTDAQRVAWEEKITSTDEGLSGLPPYRADPDDPFSTTWRGMRASDSLLDQFVEGSIFSDPAYLSSSTDAHVAEIFARGAAEDQTPTLLKIEGYDGVEVRQVSRYVHESEILFPRGAEFEVISKQLGEDGIWRVVLKQVLR</sequence>
<organism evidence="4 5">
    <name type="scientific">Mycolicibacterium porcinum</name>
    <dbReference type="NCBI Taxonomy" id="39693"/>
    <lineage>
        <taxon>Bacteria</taxon>
        <taxon>Bacillati</taxon>
        <taxon>Actinomycetota</taxon>
        <taxon>Actinomycetes</taxon>
        <taxon>Mycobacteriales</taxon>
        <taxon>Mycobacteriaceae</taxon>
        <taxon>Mycolicibacterium</taxon>
    </lineage>
</organism>
<feature type="domain" description="ADP ribosyltransferase" evidence="2">
    <location>
        <begin position="706"/>
        <end position="896"/>
    </location>
</feature>
<dbReference type="Proteomes" id="UP001558474">
    <property type="component" value="Unassembled WGS sequence"/>
</dbReference>
<feature type="region of interest" description="Disordered" evidence="1">
    <location>
        <begin position="473"/>
        <end position="685"/>
    </location>
</feature>
<name>A0ABV3VI64_9MYCO</name>
<gene>
    <name evidence="4" type="ORF">ABFW12_16415</name>
</gene>
<dbReference type="Pfam" id="PF03496">
    <property type="entry name" value="ADPrib_exo_Tox"/>
    <property type="match status" value="1"/>
</dbReference>
<dbReference type="EMBL" id="JBDLOU010000032">
    <property type="protein sequence ID" value="MEX3739812.1"/>
    <property type="molecule type" value="Genomic_DNA"/>
</dbReference>
<evidence type="ECO:0000256" key="1">
    <source>
        <dbReference type="SAM" id="MobiDB-lite"/>
    </source>
</evidence>
<comment type="caution">
    <text evidence="4">The sequence shown here is derived from an EMBL/GenBank/DDBJ whole genome shotgun (WGS) entry which is preliminary data.</text>
</comment>
<dbReference type="InterPro" id="IPR003540">
    <property type="entry name" value="ADP-ribosyltransferase"/>
</dbReference>
<keyword evidence="5" id="KW-1185">Reference proteome</keyword>
<evidence type="ECO:0000259" key="3">
    <source>
        <dbReference type="Pfam" id="PF25547"/>
    </source>
</evidence>
<reference evidence="4 5" key="1">
    <citation type="submission" date="2024-04" db="EMBL/GenBank/DDBJ databases">
        <title>Genomic Markers of Mycobacteria.</title>
        <authorList>
            <person name="Soliman M.S."/>
            <person name="Elkholy A."/>
            <person name="Soliman N.S."/>
            <person name="Abbas A."/>
            <person name="Khayrat S."/>
            <person name="Shawky S."/>
        </authorList>
    </citation>
    <scope>NUCLEOTIDE SEQUENCE [LARGE SCALE GENOMIC DNA]</scope>
    <source>
        <strain evidence="4 5">Egy-CU-AM5</strain>
    </source>
</reference>
<dbReference type="InterPro" id="IPR057746">
    <property type="entry name" value="CpnT-like_N"/>
</dbReference>
<proteinExistence type="predicted"/>
<dbReference type="RefSeq" id="WP_368573339.1">
    <property type="nucleotide sequence ID" value="NZ_JBDLOU010000032.1"/>
</dbReference>
<accession>A0ABV3VI64</accession>
<feature type="domain" description="Outer membrane channel protein CpnT-like N-terminal" evidence="3">
    <location>
        <begin position="126"/>
        <end position="230"/>
    </location>
</feature>
<dbReference type="SUPFAM" id="SSF56399">
    <property type="entry name" value="ADP-ribosylation"/>
    <property type="match status" value="1"/>
</dbReference>
<evidence type="ECO:0000259" key="2">
    <source>
        <dbReference type="Pfam" id="PF03496"/>
    </source>
</evidence>
<feature type="compositionally biased region" description="Polar residues" evidence="1">
    <location>
        <begin position="604"/>
        <end position="617"/>
    </location>
</feature>
<dbReference type="Gene3D" id="3.90.176.10">
    <property type="entry name" value="Toxin ADP-ribosyltransferase, Chain A, domain 1"/>
    <property type="match status" value="1"/>
</dbReference>
<dbReference type="PROSITE" id="PS51996">
    <property type="entry name" value="TR_MART"/>
    <property type="match status" value="1"/>
</dbReference>
<feature type="compositionally biased region" description="Low complexity" evidence="1">
    <location>
        <begin position="508"/>
        <end position="521"/>
    </location>
</feature>
<protein>
    <submittedName>
        <fullName evidence="4">ADP-ribosyltransferase</fullName>
    </submittedName>
</protein>
<evidence type="ECO:0000313" key="5">
    <source>
        <dbReference type="Proteomes" id="UP001558474"/>
    </source>
</evidence>
<dbReference type="Pfam" id="PF25547">
    <property type="entry name" value="WXG100_2"/>
    <property type="match status" value="1"/>
</dbReference>
<feature type="compositionally biased region" description="Low complexity" evidence="1">
    <location>
        <begin position="620"/>
        <end position="633"/>
    </location>
</feature>
<evidence type="ECO:0000313" key="4">
    <source>
        <dbReference type="EMBL" id="MEX3739812.1"/>
    </source>
</evidence>
<feature type="compositionally biased region" description="Low complexity" evidence="1">
    <location>
        <begin position="556"/>
        <end position="567"/>
    </location>
</feature>